<dbReference type="InterPro" id="IPR051081">
    <property type="entry name" value="HTH_MetalResp_TranReg"/>
</dbReference>
<dbReference type="Proteomes" id="UP000427373">
    <property type="component" value="Chromosome"/>
</dbReference>
<evidence type="ECO:0000313" key="8">
    <source>
        <dbReference type="Proteomes" id="UP000582213"/>
    </source>
</evidence>
<dbReference type="EMBL" id="CP045484">
    <property type="protein sequence ID" value="QGR15870.1"/>
    <property type="molecule type" value="Genomic_DNA"/>
</dbReference>
<dbReference type="EMBL" id="JACHFY010000003">
    <property type="protein sequence ID" value="MBB5253221.1"/>
    <property type="molecule type" value="Genomic_DNA"/>
</dbReference>
<dbReference type="GO" id="GO:0003700">
    <property type="term" value="F:DNA-binding transcription factor activity"/>
    <property type="evidence" value="ECO:0007669"/>
    <property type="project" value="InterPro"/>
</dbReference>
<dbReference type="Gene3D" id="1.10.10.10">
    <property type="entry name" value="Winged helix-like DNA-binding domain superfamily/Winged helix DNA-binding domain"/>
    <property type="match status" value="1"/>
</dbReference>
<keyword evidence="3" id="KW-0804">Transcription</keyword>
<evidence type="ECO:0000256" key="2">
    <source>
        <dbReference type="ARBA" id="ARBA00023125"/>
    </source>
</evidence>
<evidence type="ECO:0000256" key="3">
    <source>
        <dbReference type="ARBA" id="ARBA00023163"/>
    </source>
</evidence>
<evidence type="ECO:0000313" key="6">
    <source>
        <dbReference type="EMBL" id="QGR15870.1"/>
    </source>
</evidence>
<dbReference type="InterPro" id="IPR036388">
    <property type="entry name" value="WH-like_DNA-bd_sf"/>
</dbReference>
<dbReference type="InterPro" id="IPR001845">
    <property type="entry name" value="HTH_ArsR_DNA-bd_dom"/>
</dbReference>
<accession>A0A650CDF1</accession>
<dbReference type="SMART" id="SM00418">
    <property type="entry name" value="HTH_ARSR"/>
    <property type="match status" value="1"/>
</dbReference>
<dbReference type="KEGG" id="soh:D1869_00685"/>
<dbReference type="InterPro" id="IPR011991">
    <property type="entry name" value="ArsR-like_HTH"/>
</dbReference>
<gene>
    <name evidence="6" type="ORF">D1869_00685</name>
    <name evidence="5" type="ORF">HNQ62_000963</name>
</gene>
<dbReference type="GO" id="GO:0003677">
    <property type="term" value="F:DNA binding"/>
    <property type="evidence" value="ECO:0007669"/>
    <property type="project" value="UniProtKB-KW"/>
</dbReference>
<keyword evidence="1" id="KW-0805">Transcription regulation</keyword>
<organism evidence="6 7">
    <name type="scientific">Sulfurisphaera ohwakuensis</name>
    <dbReference type="NCBI Taxonomy" id="69656"/>
    <lineage>
        <taxon>Archaea</taxon>
        <taxon>Thermoproteota</taxon>
        <taxon>Thermoprotei</taxon>
        <taxon>Sulfolobales</taxon>
        <taxon>Sulfolobaceae</taxon>
        <taxon>Sulfurisphaera</taxon>
    </lineage>
</organism>
<dbReference type="OrthoDB" id="34034at2157"/>
<protein>
    <submittedName>
        <fullName evidence="6">ArsR family transcriptional regulator</fullName>
    </submittedName>
    <submittedName>
        <fullName evidence="5">Putative transcriptional regulator</fullName>
    </submittedName>
</protein>
<dbReference type="PANTHER" id="PTHR33154">
    <property type="entry name" value="TRANSCRIPTIONAL REGULATOR, ARSR FAMILY"/>
    <property type="match status" value="1"/>
</dbReference>
<evidence type="ECO:0000313" key="5">
    <source>
        <dbReference type="EMBL" id="MBB5253221.1"/>
    </source>
</evidence>
<dbReference type="AlphaFoldDB" id="A0A650CDF1"/>
<dbReference type="Pfam" id="PF01022">
    <property type="entry name" value="HTH_5"/>
    <property type="match status" value="1"/>
</dbReference>
<dbReference type="SUPFAM" id="SSF46785">
    <property type="entry name" value="Winged helix' DNA-binding domain"/>
    <property type="match status" value="1"/>
</dbReference>
<name>A0A650CDF1_SULOH</name>
<evidence type="ECO:0000256" key="1">
    <source>
        <dbReference type="ARBA" id="ARBA00023015"/>
    </source>
</evidence>
<dbReference type="GeneID" id="95643762"/>
<dbReference type="Proteomes" id="UP000582213">
    <property type="component" value="Unassembled WGS sequence"/>
</dbReference>
<keyword evidence="2" id="KW-0238">DNA-binding</keyword>
<dbReference type="PANTHER" id="PTHR33154:SF38">
    <property type="entry name" value="HTH ARSR-TYPE DOMAIN-CONTAINING PROTEIN"/>
    <property type="match status" value="1"/>
</dbReference>
<reference evidence="6 7" key="1">
    <citation type="submission" date="2019-10" db="EMBL/GenBank/DDBJ databases">
        <title>Genome Sequences from Six Type Strain Members of the Archaeal Family Sulfolobaceae: Acidianus ambivalens, Acidianus infernus, Metallosphaera prunae, Stygiolobus azoricus, Sulfolobus metallicus, and Sulfurisphaera ohwakuensis.</title>
        <authorList>
            <person name="Counts J.A."/>
            <person name="Kelly R.M."/>
        </authorList>
    </citation>
    <scope>NUCLEOTIDE SEQUENCE [LARGE SCALE GENOMIC DNA]</scope>
    <source>
        <strain evidence="6 7">TA-1</strain>
    </source>
</reference>
<sequence>MELTISDPEDILKISRALSVISRINILKLVAENEMSITELSEVLHMTKANISMHISELENAGLIEISYKNGIKGIKKIIKLKYDKIIINLNSSSSSKETYKDG</sequence>
<evidence type="ECO:0000313" key="7">
    <source>
        <dbReference type="Proteomes" id="UP000427373"/>
    </source>
</evidence>
<feature type="domain" description="HTH arsR-type" evidence="4">
    <location>
        <begin position="3"/>
        <end position="97"/>
    </location>
</feature>
<reference evidence="5 8" key="2">
    <citation type="submission" date="2020-08" db="EMBL/GenBank/DDBJ databases">
        <title>Genomic Encyclopedia of Type Strains, Phase IV (KMG-IV): sequencing the most valuable type-strain genomes for metagenomic binning, comparative biology and taxonomic classification.</title>
        <authorList>
            <person name="Goeker M."/>
        </authorList>
    </citation>
    <scope>NUCLEOTIDE SEQUENCE [LARGE SCALE GENOMIC DNA]</scope>
    <source>
        <strain evidence="5 8">DSM 12421</strain>
    </source>
</reference>
<dbReference type="InterPro" id="IPR036390">
    <property type="entry name" value="WH_DNA-bd_sf"/>
</dbReference>
<dbReference type="RefSeq" id="WP_156013503.1">
    <property type="nucleotide sequence ID" value="NZ_AP031374.1"/>
</dbReference>
<dbReference type="CDD" id="cd00090">
    <property type="entry name" value="HTH_ARSR"/>
    <property type="match status" value="1"/>
</dbReference>
<keyword evidence="7" id="KW-1185">Reference proteome</keyword>
<proteinExistence type="predicted"/>
<evidence type="ECO:0000259" key="4">
    <source>
        <dbReference type="PROSITE" id="PS50987"/>
    </source>
</evidence>
<dbReference type="PROSITE" id="PS50987">
    <property type="entry name" value="HTH_ARSR_2"/>
    <property type="match status" value="1"/>
</dbReference>